<comment type="caution">
    <text evidence="1">The sequence shown here is derived from an EMBL/GenBank/DDBJ whole genome shotgun (WGS) entry which is preliminary data.</text>
</comment>
<accession>A0ABU4NYT2</accession>
<evidence type="ECO:0008006" key="3">
    <source>
        <dbReference type="Google" id="ProtNLM"/>
    </source>
</evidence>
<keyword evidence="2" id="KW-1185">Reference proteome</keyword>
<sequence>MSALDELRAASVEVRKYWGVPAAQPIADLLDFEAGLIERVPGSEMQGRSRLLLSLAHVITKGATG</sequence>
<reference evidence="1 2" key="1">
    <citation type="journal article" date="2023" name="Microb. Genom.">
        <title>Mesoterricola silvestris gen. nov., sp. nov., Mesoterricola sediminis sp. nov., Geothrix oryzae sp. nov., Geothrix edaphica sp. nov., Geothrix rubra sp. nov., and Geothrix limicola sp. nov., six novel members of Acidobacteriota isolated from soils.</title>
        <authorList>
            <person name="Weisberg A.J."/>
            <person name="Pearce E."/>
            <person name="Kramer C.G."/>
            <person name="Chang J.H."/>
            <person name="Clarke C.R."/>
        </authorList>
    </citation>
    <scope>NUCLEOTIDE SEQUENCE [LARGE SCALE GENOMIC DNA]</scope>
    <source>
        <strain evidence="1 2">ID09-01A</strain>
    </source>
</reference>
<organism evidence="1 2">
    <name type="scientific">Streptomyces europaeiscabiei</name>
    <dbReference type="NCBI Taxonomy" id="146819"/>
    <lineage>
        <taxon>Bacteria</taxon>
        <taxon>Bacillati</taxon>
        <taxon>Actinomycetota</taxon>
        <taxon>Actinomycetes</taxon>
        <taxon>Kitasatosporales</taxon>
        <taxon>Streptomycetaceae</taxon>
        <taxon>Streptomyces</taxon>
    </lineage>
</organism>
<dbReference type="RefSeq" id="WP_319063880.1">
    <property type="nucleotide sequence ID" value="NZ_JARAUS010000014.1"/>
</dbReference>
<gene>
    <name evidence="1" type="ORF">PV662_46885</name>
</gene>
<evidence type="ECO:0000313" key="1">
    <source>
        <dbReference type="EMBL" id="MDX3707072.1"/>
    </source>
</evidence>
<name>A0ABU4NYT2_9ACTN</name>
<evidence type="ECO:0000313" key="2">
    <source>
        <dbReference type="Proteomes" id="UP001271274"/>
    </source>
</evidence>
<proteinExistence type="predicted"/>
<dbReference type="Proteomes" id="UP001271274">
    <property type="component" value="Unassembled WGS sequence"/>
</dbReference>
<protein>
    <recommendedName>
        <fullName evidence="3">Transposase</fullName>
    </recommendedName>
</protein>
<dbReference type="EMBL" id="JARAYU010000041">
    <property type="protein sequence ID" value="MDX3707072.1"/>
    <property type="molecule type" value="Genomic_DNA"/>
</dbReference>